<dbReference type="InterPro" id="IPR003609">
    <property type="entry name" value="Pan_app"/>
</dbReference>
<proteinExistence type="predicted"/>
<dbReference type="CDD" id="cd01098">
    <property type="entry name" value="PAN_AP_plant"/>
    <property type="match status" value="1"/>
</dbReference>
<dbReference type="GO" id="GO:0004674">
    <property type="term" value="F:protein serine/threonine kinase activity"/>
    <property type="evidence" value="ECO:0007669"/>
    <property type="project" value="InterPro"/>
</dbReference>
<reference evidence="13" key="2">
    <citation type="submission" date="2021-01" db="UniProtKB">
        <authorList>
            <consortium name="EnsemblPlants"/>
        </authorList>
    </citation>
    <scope>IDENTIFICATION</scope>
</reference>
<dbReference type="Pfam" id="PF00954">
    <property type="entry name" value="S_locus_glycop"/>
    <property type="match status" value="1"/>
</dbReference>
<evidence type="ECO:0000256" key="3">
    <source>
        <dbReference type="ARBA" id="ARBA00022729"/>
    </source>
</evidence>
<dbReference type="AlphaFoldDB" id="A0A7N2MC18"/>
<dbReference type="Proteomes" id="UP000594261">
    <property type="component" value="Chromosome 8"/>
</dbReference>
<keyword evidence="3 10" id="KW-0732">Signal</keyword>
<evidence type="ECO:0000256" key="8">
    <source>
        <dbReference type="SAM" id="MobiDB-lite"/>
    </source>
</evidence>
<dbReference type="FunFam" id="2.90.10.10:FF:000002">
    <property type="entry name" value="Serine/threonine-protein kinase"/>
    <property type="match status" value="1"/>
</dbReference>
<feature type="signal peptide" evidence="10">
    <location>
        <begin position="1"/>
        <end position="29"/>
    </location>
</feature>
<dbReference type="InterPro" id="IPR001480">
    <property type="entry name" value="Bulb-type_lectin_dom"/>
</dbReference>
<evidence type="ECO:0000256" key="6">
    <source>
        <dbReference type="ARBA" id="ARBA00023157"/>
    </source>
</evidence>
<keyword evidence="6" id="KW-1015">Disulfide bond</keyword>
<dbReference type="EMBL" id="LRBV02000008">
    <property type="status" value="NOT_ANNOTATED_CDS"/>
    <property type="molecule type" value="Genomic_DNA"/>
</dbReference>
<dbReference type="SUPFAM" id="SSF51110">
    <property type="entry name" value="alpha-D-mannose-specific plant lectins"/>
    <property type="match status" value="1"/>
</dbReference>
<feature type="chain" id="PRO_5029537066" description="Receptor-like serine/threonine-protein kinase" evidence="10">
    <location>
        <begin position="30"/>
        <end position="673"/>
    </location>
</feature>
<feature type="region of interest" description="Disordered" evidence="8">
    <location>
        <begin position="647"/>
        <end position="673"/>
    </location>
</feature>
<dbReference type="InterPro" id="IPR000858">
    <property type="entry name" value="S_locus_glycoprot_dom"/>
</dbReference>
<evidence type="ECO:0008006" key="15">
    <source>
        <dbReference type="Google" id="ProtNLM"/>
    </source>
</evidence>
<evidence type="ECO:0000313" key="14">
    <source>
        <dbReference type="Proteomes" id="UP000594261"/>
    </source>
</evidence>
<dbReference type="SUPFAM" id="SSF56112">
    <property type="entry name" value="Protein kinase-like (PK-like)"/>
    <property type="match status" value="2"/>
</dbReference>
<dbReference type="Pfam" id="PF08276">
    <property type="entry name" value="PAN_2"/>
    <property type="match status" value="1"/>
</dbReference>
<keyword evidence="14" id="KW-1185">Reference proteome</keyword>
<keyword evidence="5 9" id="KW-0472">Membrane</keyword>
<dbReference type="InterPro" id="IPR011009">
    <property type="entry name" value="Kinase-like_dom_sf"/>
</dbReference>
<evidence type="ECO:0000259" key="12">
    <source>
        <dbReference type="PROSITE" id="PS50948"/>
    </source>
</evidence>
<feature type="transmembrane region" description="Helical" evidence="9">
    <location>
        <begin position="445"/>
        <end position="468"/>
    </location>
</feature>
<keyword evidence="2 9" id="KW-0812">Transmembrane</keyword>
<evidence type="ECO:0000259" key="11">
    <source>
        <dbReference type="PROSITE" id="PS50927"/>
    </source>
</evidence>
<feature type="domain" description="Bulb-type lectin" evidence="11">
    <location>
        <begin position="30"/>
        <end position="154"/>
    </location>
</feature>
<sequence length="673" mass="75408">MDYKKNPSLPIMLSFLFICLSLNNHLSLGAETISANQPLSGDQTISSNGGNFELGFFTPGNSSRSNYYIGIWFKKVSLRTIVWVANRETPVSDRISSVLRISDGNLVLFNESQIPIWSTNLSSTSSGPLEAVLQDDGNFVLREGSANSPKLLWQSFDNPTDTWFPGAKMAYNNRTKQNMRLISWKNSEDPAPGLFALELQQNTNSYIILWNKSVPYWSSGPWNGKIFSSVPEMIANYIYNFSYVSNENESYFTYSVAHTSTISRFFMNISGQIQQQSWLESTKQWNLFWSQPRTTQCEVYAFCGPFGVCNQQSMPFCNCLKYFQPTSDKSWNLSDFSAGCARKTSLQCGNDTLANGKRDKFWEMPNMKLPDHPQTVAVGSSSECESTCLNNCSCIAYAYGDHCSIWIGELLNLQQLTSADTNGGTLYLKLAASELSVSPPSKKRMTLLLIFGITSVIVLCASISMCIWQRKMSKRKENRQINKRNQAHRMFHSESHVQELIDLGELKEEDEKGLDLPSYDLESIRVATGIFSDENKLGQGGYGPVYKGKLPSGQEIAVKRLSRVSGQGLKEFKNEAWGLWTDNMLMDLMDETLRDTCIADQFVKCLNIGLLCVQSNPSDRPTMSIVIKMLDGETVNLPAPKRPAFVIGRDQSSSTSSNKPKSINEVTNSLEAR</sequence>
<accession>A0A7N2MC18</accession>
<dbReference type="SMART" id="SM00473">
    <property type="entry name" value="PAN_AP"/>
    <property type="match status" value="1"/>
</dbReference>
<dbReference type="GO" id="GO:0016020">
    <property type="term" value="C:membrane"/>
    <property type="evidence" value="ECO:0007669"/>
    <property type="project" value="UniProtKB-SubCell"/>
</dbReference>
<feature type="domain" description="Apple" evidence="12">
    <location>
        <begin position="348"/>
        <end position="431"/>
    </location>
</feature>
<evidence type="ECO:0000256" key="5">
    <source>
        <dbReference type="ARBA" id="ARBA00023136"/>
    </source>
</evidence>
<keyword evidence="7" id="KW-0325">Glycoprotein</keyword>
<dbReference type="InParanoid" id="A0A7N2MC18"/>
<evidence type="ECO:0000256" key="4">
    <source>
        <dbReference type="ARBA" id="ARBA00022989"/>
    </source>
</evidence>
<dbReference type="InterPro" id="IPR036426">
    <property type="entry name" value="Bulb-type_lectin_dom_sf"/>
</dbReference>
<dbReference type="Pfam" id="PF11883">
    <property type="entry name" value="DUF3403"/>
    <property type="match status" value="1"/>
</dbReference>
<dbReference type="Gene3D" id="2.90.10.10">
    <property type="entry name" value="Bulb-type lectin domain"/>
    <property type="match status" value="1"/>
</dbReference>
<keyword evidence="4 9" id="KW-1133">Transmembrane helix</keyword>
<evidence type="ECO:0000256" key="9">
    <source>
        <dbReference type="SAM" id="Phobius"/>
    </source>
</evidence>
<dbReference type="SMART" id="SM00108">
    <property type="entry name" value="B_lectin"/>
    <property type="match status" value="1"/>
</dbReference>
<dbReference type="CDD" id="cd00028">
    <property type="entry name" value="B_lectin"/>
    <property type="match status" value="1"/>
</dbReference>
<evidence type="ECO:0000256" key="10">
    <source>
        <dbReference type="SAM" id="SignalP"/>
    </source>
</evidence>
<evidence type="ECO:0000256" key="7">
    <source>
        <dbReference type="ARBA" id="ARBA00023180"/>
    </source>
</evidence>
<dbReference type="PANTHER" id="PTHR32444">
    <property type="entry name" value="BULB-TYPE LECTIN DOMAIN-CONTAINING PROTEIN"/>
    <property type="match status" value="1"/>
</dbReference>
<comment type="subcellular location">
    <subcellularLocation>
        <location evidence="1">Membrane</location>
        <topology evidence="1">Single-pass membrane protein</topology>
    </subcellularLocation>
</comment>
<protein>
    <recommendedName>
        <fullName evidence="15">Receptor-like serine/threonine-protein kinase</fullName>
    </recommendedName>
</protein>
<dbReference type="EnsemblPlants" id="QL08p036128:mrna">
    <property type="protein sequence ID" value="QL08p036128:mrna"/>
    <property type="gene ID" value="QL08p036128"/>
</dbReference>
<evidence type="ECO:0000256" key="1">
    <source>
        <dbReference type="ARBA" id="ARBA00004167"/>
    </source>
</evidence>
<dbReference type="Gene3D" id="3.30.200.20">
    <property type="entry name" value="Phosphorylase Kinase, domain 1"/>
    <property type="match status" value="1"/>
</dbReference>
<dbReference type="PROSITE" id="PS50948">
    <property type="entry name" value="PAN"/>
    <property type="match status" value="1"/>
</dbReference>
<dbReference type="OMA" id="PEMIANY"/>
<dbReference type="PROSITE" id="PS50927">
    <property type="entry name" value="BULB_LECTIN"/>
    <property type="match status" value="1"/>
</dbReference>
<evidence type="ECO:0000313" key="13">
    <source>
        <dbReference type="EnsemblPlants" id="QL08p036128:mrna"/>
    </source>
</evidence>
<name>A0A7N2MC18_QUELO</name>
<dbReference type="Pfam" id="PF01453">
    <property type="entry name" value="B_lectin"/>
    <property type="match status" value="1"/>
</dbReference>
<dbReference type="InterPro" id="IPR021820">
    <property type="entry name" value="S-locus_recpt_kinase_C"/>
</dbReference>
<dbReference type="Gramene" id="QL08p036128:mrna">
    <property type="protein sequence ID" value="QL08p036128:mrna"/>
    <property type="gene ID" value="QL08p036128"/>
</dbReference>
<evidence type="ECO:0000256" key="2">
    <source>
        <dbReference type="ARBA" id="ARBA00022692"/>
    </source>
</evidence>
<dbReference type="GO" id="GO:0048544">
    <property type="term" value="P:recognition of pollen"/>
    <property type="evidence" value="ECO:0007669"/>
    <property type="project" value="InterPro"/>
</dbReference>
<organism evidence="13 14">
    <name type="scientific">Quercus lobata</name>
    <name type="common">Valley oak</name>
    <dbReference type="NCBI Taxonomy" id="97700"/>
    <lineage>
        <taxon>Eukaryota</taxon>
        <taxon>Viridiplantae</taxon>
        <taxon>Streptophyta</taxon>
        <taxon>Embryophyta</taxon>
        <taxon>Tracheophyta</taxon>
        <taxon>Spermatophyta</taxon>
        <taxon>Magnoliopsida</taxon>
        <taxon>eudicotyledons</taxon>
        <taxon>Gunneridae</taxon>
        <taxon>Pentapetalae</taxon>
        <taxon>rosids</taxon>
        <taxon>fabids</taxon>
        <taxon>Fagales</taxon>
        <taxon>Fagaceae</taxon>
        <taxon>Quercus</taxon>
    </lineage>
</organism>
<reference evidence="13 14" key="1">
    <citation type="journal article" date="2016" name="G3 (Bethesda)">
        <title>First Draft Assembly and Annotation of the Genome of a California Endemic Oak Quercus lobata Nee (Fagaceae).</title>
        <authorList>
            <person name="Sork V.L."/>
            <person name="Fitz-Gibbon S.T."/>
            <person name="Puiu D."/>
            <person name="Crepeau M."/>
            <person name="Gugger P.F."/>
            <person name="Sherman R."/>
            <person name="Stevens K."/>
            <person name="Langley C.H."/>
            <person name="Pellegrini M."/>
            <person name="Salzberg S.L."/>
        </authorList>
    </citation>
    <scope>NUCLEOTIDE SEQUENCE [LARGE SCALE GENOMIC DNA]</scope>
    <source>
        <strain evidence="13 14">cv. SW786</strain>
    </source>
</reference>
<dbReference type="PANTHER" id="PTHR32444:SF247">
    <property type="entry name" value="OS01G0958200 PROTEIN"/>
    <property type="match status" value="1"/>
</dbReference>
<feature type="compositionally biased region" description="Polar residues" evidence="8">
    <location>
        <begin position="658"/>
        <end position="673"/>
    </location>
</feature>